<feature type="transmembrane region" description="Helical" evidence="2">
    <location>
        <begin position="36"/>
        <end position="54"/>
    </location>
</feature>
<dbReference type="PANTHER" id="PTHR33640">
    <property type="entry name" value="TRANSMEMBRANE PROTEIN"/>
    <property type="match status" value="1"/>
</dbReference>
<evidence type="ECO:0000256" key="1">
    <source>
        <dbReference type="SAM" id="MobiDB-lite"/>
    </source>
</evidence>
<evidence type="ECO:0000313" key="3">
    <source>
        <dbReference type="EMBL" id="KAK1427300.1"/>
    </source>
</evidence>
<feature type="region of interest" description="Disordered" evidence="1">
    <location>
        <begin position="198"/>
        <end position="227"/>
    </location>
</feature>
<accession>A0AAD8KWZ6</accession>
<dbReference type="Proteomes" id="UP001229421">
    <property type="component" value="Unassembled WGS sequence"/>
</dbReference>
<organism evidence="3 4">
    <name type="scientific">Tagetes erecta</name>
    <name type="common">African marigold</name>
    <dbReference type="NCBI Taxonomy" id="13708"/>
    <lineage>
        <taxon>Eukaryota</taxon>
        <taxon>Viridiplantae</taxon>
        <taxon>Streptophyta</taxon>
        <taxon>Embryophyta</taxon>
        <taxon>Tracheophyta</taxon>
        <taxon>Spermatophyta</taxon>
        <taxon>Magnoliopsida</taxon>
        <taxon>eudicotyledons</taxon>
        <taxon>Gunneridae</taxon>
        <taxon>Pentapetalae</taxon>
        <taxon>asterids</taxon>
        <taxon>campanulids</taxon>
        <taxon>Asterales</taxon>
        <taxon>Asteraceae</taxon>
        <taxon>Asteroideae</taxon>
        <taxon>Heliantheae alliance</taxon>
        <taxon>Tageteae</taxon>
        <taxon>Tagetes</taxon>
    </lineage>
</organism>
<keyword evidence="4" id="KW-1185">Reference proteome</keyword>
<proteinExistence type="predicted"/>
<protein>
    <recommendedName>
        <fullName evidence="5">Transmembrane protein</fullName>
    </recommendedName>
</protein>
<dbReference type="AlphaFoldDB" id="A0AAD8KWZ6"/>
<evidence type="ECO:0000256" key="2">
    <source>
        <dbReference type="SAM" id="Phobius"/>
    </source>
</evidence>
<feature type="transmembrane region" description="Helical" evidence="2">
    <location>
        <begin position="74"/>
        <end position="94"/>
    </location>
</feature>
<keyword evidence="2" id="KW-0812">Transmembrane</keyword>
<keyword evidence="2" id="KW-0472">Membrane</keyword>
<evidence type="ECO:0000313" key="4">
    <source>
        <dbReference type="Proteomes" id="UP001229421"/>
    </source>
</evidence>
<dbReference type="PANTHER" id="PTHR33640:SF30">
    <property type="entry name" value="DUF4408 DOMAIN-CONTAINING PROTEIN"/>
    <property type="match status" value="1"/>
</dbReference>
<keyword evidence="2" id="KW-1133">Transmembrane helix</keyword>
<name>A0AAD8KWZ6_TARER</name>
<dbReference type="EMBL" id="JAUHHV010000004">
    <property type="protein sequence ID" value="KAK1427300.1"/>
    <property type="molecule type" value="Genomic_DNA"/>
</dbReference>
<evidence type="ECO:0008006" key="5">
    <source>
        <dbReference type="Google" id="ProtNLM"/>
    </source>
</evidence>
<feature type="compositionally biased region" description="Basic and acidic residues" evidence="1">
    <location>
        <begin position="198"/>
        <end position="222"/>
    </location>
</feature>
<reference evidence="3" key="1">
    <citation type="journal article" date="2023" name="bioRxiv">
        <title>Improved chromosome-level genome assembly for marigold (Tagetes erecta).</title>
        <authorList>
            <person name="Jiang F."/>
            <person name="Yuan L."/>
            <person name="Wang S."/>
            <person name="Wang H."/>
            <person name="Xu D."/>
            <person name="Wang A."/>
            <person name="Fan W."/>
        </authorList>
    </citation>
    <scope>NUCLEOTIDE SEQUENCE</scope>
    <source>
        <strain evidence="3">WSJ</strain>
        <tissue evidence="3">Leaf</tissue>
    </source>
</reference>
<gene>
    <name evidence="3" type="ORF">QVD17_15983</name>
</gene>
<sequence>MEDEINAESYDFFHSINSEKAHAIARYKLFTNIAKMFQLIELFVAIALISWSWIRLPFVFKFSSDYLLSFTSYLMNQHVVFLVGNAIVFLCYVISRYSNSGNESIVSGIYYNESKQQQQQNSTIWKSFPNTLNTKHVPLQVTETQAECKDLVIPDEKVITETVPEQELAPVTVIKQAAKQIERFRRTQSDLRSKISVKNDGELRRSATERRRRMTVDGESPEKSFPAVDELSNEEFRIAVERFILQQQKILKQQRLFEDGS</sequence>
<comment type="caution">
    <text evidence="3">The sequence shown here is derived from an EMBL/GenBank/DDBJ whole genome shotgun (WGS) entry which is preliminary data.</text>
</comment>